<sequence>MLTILGLLAIYLDPIVGTVDIVPDAVGYGLISISLLVYNRKCSGGIRTVCLSAVGLFLSCLSYFPASSPGIALLLYILLPVAELLVVFSLLAVLMKQLPDEIRSGWLIRAKLVQLCQALLFLFSIFSVLFSAILVFQIGTILLQVACSIYILLTMYALMHVEAT</sequence>
<dbReference type="AlphaFoldDB" id="A0A926DUW4"/>
<feature type="transmembrane region" description="Helical" evidence="1">
    <location>
        <begin position="115"/>
        <end position="135"/>
    </location>
</feature>
<keyword evidence="1" id="KW-0472">Membrane</keyword>
<feature type="transmembrane region" description="Helical" evidence="1">
    <location>
        <begin position="141"/>
        <end position="159"/>
    </location>
</feature>
<name>A0A926DUW4_9FIRM</name>
<comment type="caution">
    <text evidence="2">The sequence shown here is derived from an EMBL/GenBank/DDBJ whole genome shotgun (WGS) entry which is preliminary data.</text>
</comment>
<evidence type="ECO:0000313" key="3">
    <source>
        <dbReference type="Proteomes" id="UP000657006"/>
    </source>
</evidence>
<dbReference type="EMBL" id="JACRSQ010000013">
    <property type="protein sequence ID" value="MBC8543809.1"/>
    <property type="molecule type" value="Genomic_DNA"/>
</dbReference>
<protein>
    <submittedName>
        <fullName evidence="2">Uncharacterized protein</fullName>
    </submittedName>
</protein>
<feature type="transmembrane region" description="Helical" evidence="1">
    <location>
        <begin position="45"/>
        <end position="64"/>
    </location>
</feature>
<feature type="transmembrane region" description="Helical" evidence="1">
    <location>
        <begin position="70"/>
        <end position="94"/>
    </location>
</feature>
<gene>
    <name evidence="2" type="ORF">H8730_09645</name>
</gene>
<evidence type="ECO:0000313" key="2">
    <source>
        <dbReference type="EMBL" id="MBC8543809.1"/>
    </source>
</evidence>
<keyword evidence="3" id="KW-1185">Reference proteome</keyword>
<organism evidence="2 3">
    <name type="scientific">Bianquea renquensis</name>
    <dbReference type="NCBI Taxonomy" id="2763661"/>
    <lineage>
        <taxon>Bacteria</taxon>
        <taxon>Bacillati</taxon>
        <taxon>Bacillota</taxon>
        <taxon>Clostridia</taxon>
        <taxon>Eubacteriales</taxon>
        <taxon>Bianqueaceae</taxon>
        <taxon>Bianquea</taxon>
    </lineage>
</organism>
<reference evidence="2" key="1">
    <citation type="submission" date="2020-08" db="EMBL/GenBank/DDBJ databases">
        <title>Genome public.</title>
        <authorList>
            <person name="Liu C."/>
            <person name="Sun Q."/>
        </authorList>
    </citation>
    <scope>NUCLEOTIDE SEQUENCE</scope>
    <source>
        <strain evidence="2">NSJ-32</strain>
    </source>
</reference>
<dbReference type="Proteomes" id="UP000657006">
    <property type="component" value="Unassembled WGS sequence"/>
</dbReference>
<accession>A0A926DUW4</accession>
<feature type="transmembrane region" description="Helical" evidence="1">
    <location>
        <begin position="15"/>
        <end position="38"/>
    </location>
</feature>
<proteinExistence type="predicted"/>
<keyword evidence="1" id="KW-0812">Transmembrane</keyword>
<keyword evidence="1" id="KW-1133">Transmembrane helix</keyword>
<dbReference type="RefSeq" id="WP_177715242.1">
    <property type="nucleotide sequence ID" value="NZ_JACRSQ010000013.1"/>
</dbReference>
<evidence type="ECO:0000256" key="1">
    <source>
        <dbReference type="SAM" id="Phobius"/>
    </source>
</evidence>